<gene>
    <name evidence="2" type="ORF">B1812_21430</name>
</gene>
<dbReference type="EMBL" id="CP019948">
    <property type="protein sequence ID" value="ARN83216.1"/>
    <property type="molecule type" value="Genomic_DNA"/>
</dbReference>
<sequence>MAKATRFLVLGSNSFSGATFCDFLAEAGHEVLATSRSEEAHSALLPYKWERREGAVRFRRIDINQDLDTLAELLSSERPTHVVNFAAQSMVAESWAHPDHWMMTNVVSTVRLLELLRRSESLERYVHVTTPEVYGSTDGWVRESSRFNPSTPYAVSRAAGDMALAAYFQNYGFPVLFTRAANVYGPGQPLYRIVPRTILAALSGQKLRLDGGGASTRVFVHMRDVSDATLRIALDGRLGETYHISGYELVSIRALVEAILSRLGKSFDNCVELGPERPGKDTTYMLDSFKLRSELAWRDRISLAEGIDDTIRWAERFASVLSELPLRYIHKA</sequence>
<dbReference type="AlphaFoldDB" id="A0A1W6N0A8"/>
<dbReference type="OrthoDB" id="9801785at2"/>
<evidence type="ECO:0000313" key="2">
    <source>
        <dbReference type="EMBL" id="ARN83216.1"/>
    </source>
</evidence>
<organism evidence="2 3">
    <name type="scientific">Methylocystis bryophila</name>
    <dbReference type="NCBI Taxonomy" id="655015"/>
    <lineage>
        <taxon>Bacteria</taxon>
        <taxon>Pseudomonadati</taxon>
        <taxon>Pseudomonadota</taxon>
        <taxon>Alphaproteobacteria</taxon>
        <taxon>Hyphomicrobiales</taxon>
        <taxon>Methylocystaceae</taxon>
        <taxon>Methylocystis</taxon>
    </lineage>
</organism>
<dbReference type="RefSeq" id="WP_085773373.1">
    <property type="nucleotide sequence ID" value="NZ_AP027149.1"/>
</dbReference>
<keyword evidence="3" id="KW-1185">Reference proteome</keyword>
<dbReference type="SUPFAM" id="SSF51735">
    <property type="entry name" value="NAD(P)-binding Rossmann-fold domains"/>
    <property type="match status" value="1"/>
</dbReference>
<dbReference type="Proteomes" id="UP000193978">
    <property type="component" value="Chromosome"/>
</dbReference>
<dbReference type="Gene3D" id="3.90.25.10">
    <property type="entry name" value="UDP-galactose 4-epimerase, domain 1"/>
    <property type="match status" value="1"/>
</dbReference>
<protein>
    <submittedName>
        <fullName evidence="2">dTDP-glucose 4,6-dehydratase</fullName>
    </submittedName>
</protein>
<accession>A0A1W6N0A8</accession>
<name>A0A1W6N0A8_9HYPH</name>
<dbReference type="InterPro" id="IPR016040">
    <property type="entry name" value="NAD(P)-bd_dom"/>
</dbReference>
<dbReference type="Gene3D" id="3.40.50.720">
    <property type="entry name" value="NAD(P)-binding Rossmann-like Domain"/>
    <property type="match status" value="1"/>
</dbReference>
<evidence type="ECO:0000259" key="1">
    <source>
        <dbReference type="Pfam" id="PF16363"/>
    </source>
</evidence>
<dbReference type="STRING" id="655015.B1812_21430"/>
<dbReference type="InterPro" id="IPR036291">
    <property type="entry name" value="NAD(P)-bd_dom_sf"/>
</dbReference>
<dbReference type="Pfam" id="PF16363">
    <property type="entry name" value="GDP_Man_Dehyd"/>
    <property type="match status" value="1"/>
</dbReference>
<proteinExistence type="predicted"/>
<reference evidence="2 3" key="1">
    <citation type="submission" date="2017-02" db="EMBL/GenBank/DDBJ databases">
        <authorList>
            <person name="Peterson S.W."/>
        </authorList>
    </citation>
    <scope>NUCLEOTIDE SEQUENCE [LARGE SCALE GENOMIC DNA]</scope>
    <source>
        <strain evidence="2 3">S285</strain>
    </source>
</reference>
<dbReference type="KEGG" id="mbry:B1812_21430"/>
<dbReference type="PANTHER" id="PTHR43000">
    <property type="entry name" value="DTDP-D-GLUCOSE 4,6-DEHYDRATASE-RELATED"/>
    <property type="match status" value="1"/>
</dbReference>
<feature type="domain" description="NAD(P)-binding" evidence="1">
    <location>
        <begin position="8"/>
        <end position="310"/>
    </location>
</feature>
<evidence type="ECO:0000313" key="3">
    <source>
        <dbReference type="Proteomes" id="UP000193978"/>
    </source>
</evidence>